<protein>
    <recommendedName>
        <fullName evidence="18">Regulator of telomere elongation helicase 1 homolog</fullName>
        <ecNumber evidence="16">5.6.2.3</ecNumber>
    </recommendedName>
</protein>
<dbReference type="GO" id="GO:0045910">
    <property type="term" value="P:negative regulation of DNA recombination"/>
    <property type="evidence" value="ECO:0007669"/>
    <property type="project" value="TreeGrafter"/>
</dbReference>
<feature type="region of interest" description="Disordered" evidence="19">
    <location>
        <begin position="1"/>
        <end position="39"/>
    </location>
</feature>
<evidence type="ECO:0000256" key="14">
    <source>
        <dbReference type="ARBA" id="ARBA00023235"/>
    </source>
</evidence>
<keyword evidence="3" id="KW-0004">4Fe-4S</keyword>
<keyword evidence="7" id="KW-0378">Hydrolase</keyword>
<accession>A0A507D9K5</accession>
<proteinExistence type="predicted"/>
<dbReference type="PANTHER" id="PTHR11472">
    <property type="entry name" value="DNA REPAIR DEAD HELICASE RAD3/XP-D SUBFAMILY MEMBER"/>
    <property type="match status" value="1"/>
</dbReference>
<gene>
    <name evidence="21" type="ORF">SeMB42_g03106</name>
</gene>
<comment type="cofactor">
    <cofactor evidence="1">
        <name>[4Fe-4S] cluster</name>
        <dbReference type="ChEBI" id="CHEBI:49883"/>
    </cofactor>
</comment>
<dbReference type="GO" id="GO:0006281">
    <property type="term" value="P:DNA repair"/>
    <property type="evidence" value="ECO:0007669"/>
    <property type="project" value="UniProtKB-KW"/>
</dbReference>
<evidence type="ECO:0000256" key="12">
    <source>
        <dbReference type="ARBA" id="ARBA00023125"/>
    </source>
</evidence>
<evidence type="ECO:0000256" key="1">
    <source>
        <dbReference type="ARBA" id="ARBA00001966"/>
    </source>
</evidence>
<dbReference type="GO" id="GO:0016818">
    <property type="term" value="F:hydrolase activity, acting on acid anhydrides, in phosphorus-containing anhydrides"/>
    <property type="evidence" value="ECO:0007669"/>
    <property type="project" value="InterPro"/>
</dbReference>
<evidence type="ECO:0000256" key="9">
    <source>
        <dbReference type="ARBA" id="ARBA00022840"/>
    </source>
</evidence>
<dbReference type="CDD" id="cd18788">
    <property type="entry name" value="SF2_C_XPD"/>
    <property type="match status" value="1"/>
</dbReference>
<keyword evidence="12" id="KW-0238">DNA-binding</keyword>
<dbReference type="SUPFAM" id="SSF52540">
    <property type="entry name" value="P-loop containing nucleoside triphosphate hydrolases"/>
    <property type="match status" value="2"/>
</dbReference>
<dbReference type="Gene3D" id="3.40.50.300">
    <property type="entry name" value="P-loop containing nucleotide triphosphate hydrolases"/>
    <property type="match status" value="2"/>
</dbReference>
<evidence type="ECO:0000259" key="20">
    <source>
        <dbReference type="PROSITE" id="PS51193"/>
    </source>
</evidence>
<evidence type="ECO:0000256" key="10">
    <source>
        <dbReference type="ARBA" id="ARBA00023004"/>
    </source>
</evidence>
<dbReference type="AlphaFoldDB" id="A0A507D9K5"/>
<dbReference type="GO" id="GO:0051539">
    <property type="term" value="F:4 iron, 4 sulfur cluster binding"/>
    <property type="evidence" value="ECO:0007669"/>
    <property type="project" value="UniProtKB-KW"/>
</dbReference>
<dbReference type="InterPro" id="IPR006555">
    <property type="entry name" value="ATP-dep_Helicase_C"/>
</dbReference>
<keyword evidence="4" id="KW-0479">Metal-binding</keyword>
<keyword evidence="5" id="KW-0547">Nucleotide-binding</keyword>
<feature type="compositionally biased region" description="Low complexity" evidence="19">
    <location>
        <begin position="19"/>
        <end position="32"/>
    </location>
</feature>
<comment type="catalytic activity">
    <reaction evidence="17">
        <text>ATP + H2O = ADP + phosphate + H(+)</text>
        <dbReference type="Rhea" id="RHEA:13065"/>
        <dbReference type="ChEBI" id="CHEBI:15377"/>
        <dbReference type="ChEBI" id="CHEBI:15378"/>
        <dbReference type="ChEBI" id="CHEBI:30616"/>
        <dbReference type="ChEBI" id="CHEBI:43474"/>
        <dbReference type="ChEBI" id="CHEBI:456216"/>
        <dbReference type="EC" id="5.6.2.3"/>
    </reaction>
</comment>
<dbReference type="InterPro" id="IPR013020">
    <property type="entry name" value="Rad3/Chl1-like"/>
</dbReference>
<dbReference type="SMART" id="SM00488">
    <property type="entry name" value="DEXDc2"/>
    <property type="match status" value="1"/>
</dbReference>
<evidence type="ECO:0000313" key="22">
    <source>
        <dbReference type="Proteomes" id="UP000317494"/>
    </source>
</evidence>
<evidence type="ECO:0000256" key="8">
    <source>
        <dbReference type="ARBA" id="ARBA00022806"/>
    </source>
</evidence>
<dbReference type="GO" id="GO:0005634">
    <property type="term" value="C:nucleus"/>
    <property type="evidence" value="ECO:0007669"/>
    <property type="project" value="UniProtKB-SubCell"/>
</dbReference>
<reference evidence="21 22" key="1">
    <citation type="journal article" date="2019" name="Sci. Rep.">
        <title>Comparative genomics of chytrid fungi reveal insights into the obligate biotrophic and pathogenic lifestyle of Synchytrium endobioticum.</title>
        <authorList>
            <person name="van de Vossenberg B.T.L.H."/>
            <person name="Warris S."/>
            <person name="Nguyen H.D.T."/>
            <person name="van Gent-Pelzer M.P.E."/>
            <person name="Joly D.L."/>
            <person name="van de Geest H.C."/>
            <person name="Bonants P.J.M."/>
            <person name="Smith D.S."/>
            <person name="Levesque C.A."/>
            <person name="van der Lee T.A.J."/>
        </authorList>
    </citation>
    <scope>NUCLEOTIDE SEQUENCE [LARGE SCALE GENOMIC DNA]</scope>
    <source>
        <strain evidence="21 22">MB42</strain>
    </source>
</reference>
<evidence type="ECO:0000256" key="13">
    <source>
        <dbReference type="ARBA" id="ARBA00023204"/>
    </source>
</evidence>
<dbReference type="InterPro" id="IPR006554">
    <property type="entry name" value="Helicase-like_DEXD_c2"/>
</dbReference>
<dbReference type="GO" id="GO:0043139">
    <property type="term" value="F:5'-3' DNA helicase activity"/>
    <property type="evidence" value="ECO:0007669"/>
    <property type="project" value="UniProtKB-EC"/>
</dbReference>
<evidence type="ECO:0000256" key="15">
    <source>
        <dbReference type="ARBA" id="ARBA00023242"/>
    </source>
</evidence>
<keyword evidence="10" id="KW-0408">Iron</keyword>
<evidence type="ECO:0000256" key="2">
    <source>
        <dbReference type="ARBA" id="ARBA00004123"/>
    </source>
</evidence>
<evidence type="ECO:0000256" key="18">
    <source>
        <dbReference type="ARBA" id="ARBA00073810"/>
    </source>
</evidence>
<dbReference type="SMART" id="SM00491">
    <property type="entry name" value="HELICc2"/>
    <property type="match status" value="1"/>
</dbReference>
<dbReference type="Pfam" id="PF06733">
    <property type="entry name" value="DEAD_2"/>
    <property type="match status" value="1"/>
</dbReference>
<dbReference type="EC" id="5.6.2.3" evidence="16"/>
<dbReference type="InterPro" id="IPR027417">
    <property type="entry name" value="P-loop_NTPase"/>
</dbReference>
<dbReference type="GO" id="GO:0010569">
    <property type="term" value="P:regulation of double-strand break repair via homologous recombination"/>
    <property type="evidence" value="ECO:0007669"/>
    <property type="project" value="TreeGrafter"/>
</dbReference>
<dbReference type="VEuPathDB" id="FungiDB:SeMB42_g03106"/>
<keyword evidence="15" id="KW-0539">Nucleus</keyword>
<keyword evidence="13" id="KW-0234">DNA repair</keyword>
<dbReference type="GO" id="GO:0005524">
    <property type="term" value="F:ATP binding"/>
    <property type="evidence" value="ECO:0007669"/>
    <property type="project" value="UniProtKB-KW"/>
</dbReference>
<evidence type="ECO:0000313" key="21">
    <source>
        <dbReference type="EMBL" id="TPX48176.1"/>
    </source>
</evidence>
<dbReference type="GO" id="GO:0046872">
    <property type="term" value="F:metal ion binding"/>
    <property type="evidence" value="ECO:0007669"/>
    <property type="project" value="UniProtKB-KW"/>
</dbReference>
<dbReference type="GO" id="GO:0090657">
    <property type="term" value="P:telomeric loop disassembly"/>
    <property type="evidence" value="ECO:0007669"/>
    <property type="project" value="TreeGrafter"/>
</dbReference>
<keyword evidence="8" id="KW-0347">Helicase</keyword>
<dbReference type="STRING" id="286115.A0A507D9K5"/>
<evidence type="ECO:0000256" key="19">
    <source>
        <dbReference type="SAM" id="MobiDB-lite"/>
    </source>
</evidence>
<dbReference type="GO" id="GO:1904430">
    <property type="term" value="P:negative regulation of t-circle formation"/>
    <property type="evidence" value="ECO:0007669"/>
    <property type="project" value="TreeGrafter"/>
</dbReference>
<feature type="region of interest" description="Disordered" evidence="19">
    <location>
        <begin position="798"/>
        <end position="826"/>
    </location>
</feature>
<keyword evidence="6" id="KW-0227">DNA damage</keyword>
<keyword evidence="9" id="KW-0067">ATP-binding</keyword>
<evidence type="ECO:0000256" key="17">
    <source>
        <dbReference type="ARBA" id="ARBA00048954"/>
    </source>
</evidence>
<dbReference type="InterPro" id="IPR014013">
    <property type="entry name" value="Helic_SF1/SF2_ATP-bd_DinG/Rad3"/>
</dbReference>
<dbReference type="InterPro" id="IPR010614">
    <property type="entry name" value="RAD3-like_helicase_DEAD"/>
</dbReference>
<dbReference type="Proteomes" id="UP000317494">
    <property type="component" value="Unassembled WGS sequence"/>
</dbReference>
<dbReference type="GO" id="GO:0003677">
    <property type="term" value="F:DNA binding"/>
    <property type="evidence" value="ECO:0007669"/>
    <property type="project" value="UniProtKB-KW"/>
</dbReference>
<evidence type="ECO:0000256" key="5">
    <source>
        <dbReference type="ARBA" id="ARBA00022741"/>
    </source>
</evidence>
<evidence type="ECO:0000256" key="6">
    <source>
        <dbReference type="ARBA" id="ARBA00022763"/>
    </source>
</evidence>
<evidence type="ECO:0000256" key="11">
    <source>
        <dbReference type="ARBA" id="ARBA00023014"/>
    </source>
</evidence>
<dbReference type="PANTHER" id="PTHR11472:SF34">
    <property type="entry name" value="REGULATOR OF TELOMERE ELONGATION HELICASE 1"/>
    <property type="match status" value="1"/>
</dbReference>
<evidence type="ECO:0000256" key="7">
    <source>
        <dbReference type="ARBA" id="ARBA00022801"/>
    </source>
</evidence>
<comment type="subcellular location">
    <subcellularLocation>
        <location evidence="2">Nucleus</location>
    </subcellularLocation>
</comment>
<comment type="caution">
    <text evidence="21">The sequence shown here is derived from an EMBL/GenBank/DDBJ whole genome shotgun (WGS) entry which is preliminary data.</text>
</comment>
<dbReference type="FunFam" id="3.40.50.300:FF:000431">
    <property type="entry name" value="Regulator of telomere elongation helicase 1"/>
    <property type="match status" value="1"/>
</dbReference>
<keyword evidence="14" id="KW-0413">Isomerase</keyword>
<evidence type="ECO:0000256" key="4">
    <source>
        <dbReference type="ARBA" id="ARBA00022723"/>
    </source>
</evidence>
<name>A0A507D9K5_9FUNG</name>
<dbReference type="GO" id="GO:0070182">
    <property type="term" value="F:DNA polymerase binding"/>
    <property type="evidence" value="ECO:0007669"/>
    <property type="project" value="TreeGrafter"/>
</dbReference>
<evidence type="ECO:0000256" key="3">
    <source>
        <dbReference type="ARBA" id="ARBA00022485"/>
    </source>
</evidence>
<dbReference type="InterPro" id="IPR045028">
    <property type="entry name" value="DinG/Rad3-like"/>
</dbReference>
<dbReference type="EMBL" id="QEAN01000105">
    <property type="protein sequence ID" value="TPX48176.1"/>
    <property type="molecule type" value="Genomic_DNA"/>
</dbReference>
<dbReference type="Pfam" id="PF13307">
    <property type="entry name" value="Helicase_C_2"/>
    <property type="match status" value="1"/>
</dbReference>
<organism evidence="21 22">
    <name type="scientific">Synchytrium endobioticum</name>
    <dbReference type="NCBI Taxonomy" id="286115"/>
    <lineage>
        <taxon>Eukaryota</taxon>
        <taxon>Fungi</taxon>
        <taxon>Fungi incertae sedis</taxon>
        <taxon>Chytridiomycota</taxon>
        <taxon>Chytridiomycota incertae sedis</taxon>
        <taxon>Chytridiomycetes</taxon>
        <taxon>Synchytriales</taxon>
        <taxon>Synchytriaceae</taxon>
        <taxon>Synchytrium</taxon>
    </lineage>
</organism>
<sequence length="1056" mass="117274">MSSSQRKRANPNTHHGGSPERSPSQASSQASRRPVKRVKRGADLELNGIQISFPFKPYDCQIKLMESILQALQSRGNALIESPTGTGKTLCLLCSVLAWRDKWKARKSLHAMEQAAPLNDAQEKLKRDLDAMVSSRPELENWDSDPPTIYYASRTHSQLSQAVRELKNSSYNPIVAVLGSREQMCLHEEVRKAPSNAAQNALCRKYVQKEQCVFKLNVEKVVQSRALEQQIRDIEDTVAFGLTTKACAYFLSREATKNADVIFLPYNYLVNATTRENQKIDVSNAILIFDEGHNLEGSCSDATSIDITTKDLSDCVKEAHQCMNRLEPHQDVSADEFALLGALLQNFVEQVEGVELNNATKSVTKPGEFMFQLFNLLNINHGTVFTLLAQLDAGIDIIAQDSQEKGRHTRIALTIFRDMLTTVFPGARKKNRETAKDIRHLSQQFKVHIAQIGGEQFVKYSNRPATVAAPSGTRTLSFWCFSSGIAMRDLVEDKNIRSVILASGTLSPLDSFACELAISFPIRLENPHVIEHHQLQVSVVSTGPSGHRLNSSYENRNSIDYLSDMGNSLVNFARIIPDGLLVFFPSYPVMNACVDAWKLGKKIQPPGHKSTWERIRQNKEIVIEPKNKNDFTHAMDQYYDSLNDPKRKGACFFAVCRGKASEGLDFSDAKARAVVICGIPFPAAKDPKVLLKKQYLDGSLAQTKKSGITALSGNDWYKQQAARAVNQAIGRVIRHRRDYGAIILADERFAQPQNVKQLPLWVRPYVKIANNFGQAQMELIKFFKNIDEIQKRMQALEDPEAPLNPPERSSSNPLKAASRTMSRRSTKSLLDTLQDHKTQDMEVELSVGVSQDSGLGVISSQAAQPKPMAGLGIPTSLQSIMGGLVRSGSSTSSFGFGPRPPPSNLVRPSIMSSQTTIHTTTVNSQIAVKAPPMYRSQVVEKSSNLQQLQQTKLSAGQRSPAEEYVAKVKRSVPTDVYKRFQAALRKFQAGLLKITGLIDELVEIFTCVDSHPAQINDDGTPARETWASLLLGFRTFLTTNKKKEFDAIVSNLGLTL</sequence>
<dbReference type="Pfam" id="PF23109">
    <property type="entry name" value="ARCH_RTEL1"/>
    <property type="match status" value="1"/>
</dbReference>
<dbReference type="NCBIfam" id="TIGR00604">
    <property type="entry name" value="rad3"/>
    <property type="match status" value="1"/>
</dbReference>
<dbReference type="InterPro" id="IPR057498">
    <property type="entry name" value="Rtel1_ARCH"/>
</dbReference>
<dbReference type="PROSITE" id="PS51193">
    <property type="entry name" value="HELICASE_ATP_BIND_2"/>
    <property type="match status" value="1"/>
</dbReference>
<feature type="domain" description="Helicase ATP-binding" evidence="20">
    <location>
        <begin position="47"/>
        <end position="355"/>
    </location>
</feature>
<evidence type="ECO:0000256" key="16">
    <source>
        <dbReference type="ARBA" id="ARBA00044969"/>
    </source>
</evidence>
<keyword evidence="22" id="KW-1185">Reference proteome</keyword>
<keyword evidence="11" id="KW-0411">Iron-sulfur</keyword>